<keyword evidence="6" id="KW-1185">Reference proteome</keyword>
<reference evidence="3" key="4">
    <citation type="submission" date="2024-09" db="EMBL/GenBank/DDBJ databases">
        <authorList>
            <person name="Sun Q."/>
            <person name="Mori K."/>
        </authorList>
    </citation>
    <scope>NUCLEOTIDE SEQUENCE</scope>
    <source>
        <strain evidence="3">KCTC 62575</strain>
    </source>
</reference>
<evidence type="ECO:0000313" key="3">
    <source>
        <dbReference type="EMBL" id="MFC2995938.1"/>
    </source>
</evidence>
<evidence type="ECO:0000256" key="2">
    <source>
        <dbReference type="ARBA" id="ARBA00023033"/>
    </source>
</evidence>
<proteinExistence type="predicted"/>
<dbReference type="GO" id="GO:0016709">
    <property type="term" value="F:oxidoreductase activity, acting on paired donors, with incorporation or reduction of molecular oxygen, NAD(P)H as one donor, and incorporation of one atom of oxygen"/>
    <property type="evidence" value="ECO:0007669"/>
    <property type="project" value="InterPro"/>
</dbReference>
<reference evidence="3" key="1">
    <citation type="journal article" date="2014" name="Int. J. Syst. Evol. Microbiol.">
        <title>Complete genome of a new Firmicutes species belonging to the dominant human colonic microbiota ('Ruminococcus bicirculans') reveals two chromosomes and a selective capacity to utilize plant glucans.</title>
        <authorList>
            <consortium name="NISC Comparative Sequencing Program"/>
            <person name="Wegmann U."/>
            <person name="Louis P."/>
            <person name="Goesmann A."/>
            <person name="Henrissat B."/>
            <person name="Duncan S.H."/>
            <person name="Flint H.J."/>
        </authorList>
    </citation>
    <scope>NUCLEOTIDE SEQUENCE</scope>
    <source>
        <strain evidence="3">KCTC 62575</strain>
    </source>
</reference>
<dbReference type="SUPFAM" id="SSF47240">
    <property type="entry name" value="Ferritin-like"/>
    <property type="match status" value="1"/>
</dbReference>
<reference evidence="6" key="3">
    <citation type="journal article" date="2019" name="Int. J. Syst. Evol. Microbiol.">
        <title>The Global Catalogue of Microorganisms (GCM) 10K type strain sequencing project: providing services to taxonomists for standard genome sequencing and annotation.</title>
        <authorList>
            <consortium name="The Broad Institute Genomics Platform"/>
            <consortium name="The Broad Institute Genome Sequencing Center for Infectious Disease"/>
            <person name="Wu L."/>
            <person name="Ma J."/>
        </authorList>
    </citation>
    <scope>NUCLEOTIDE SEQUENCE [LARGE SCALE GENOMIC DNA]</scope>
    <source>
        <strain evidence="6">KCTC 62575</strain>
    </source>
</reference>
<protein>
    <submittedName>
        <fullName evidence="3">Aromatic/alkene monooxygenase hydroxylase subunit beta</fullName>
    </submittedName>
    <submittedName>
        <fullName evidence="4">Phenol hydroxylase</fullName>
    </submittedName>
</protein>
<dbReference type="AlphaFoldDB" id="A0A371YR15"/>
<dbReference type="PIRSF" id="PIRSF000040">
    <property type="entry name" value="MMOH_comp"/>
    <property type="match status" value="1"/>
</dbReference>
<gene>
    <name evidence="3" type="ORF">ACFODO_11775</name>
    <name evidence="4" type="ORF">C9E89_008860</name>
</gene>
<keyword evidence="1" id="KW-0560">Oxidoreductase</keyword>
<evidence type="ECO:0000256" key="1">
    <source>
        <dbReference type="ARBA" id="ARBA00023002"/>
    </source>
</evidence>
<organism evidence="4 5">
    <name type="scientific">Acinetobacter sichuanensis</name>
    <dbReference type="NCBI Taxonomy" id="2136183"/>
    <lineage>
        <taxon>Bacteria</taxon>
        <taxon>Pseudomonadati</taxon>
        <taxon>Pseudomonadota</taxon>
        <taxon>Gammaproteobacteria</taxon>
        <taxon>Moraxellales</taxon>
        <taxon>Moraxellaceae</taxon>
        <taxon>Acinetobacter</taxon>
    </lineage>
</organism>
<evidence type="ECO:0000313" key="5">
    <source>
        <dbReference type="Proteomes" id="UP000240957"/>
    </source>
</evidence>
<dbReference type="InterPro" id="IPR009078">
    <property type="entry name" value="Ferritin-like_SF"/>
</dbReference>
<dbReference type="Pfam" id="PF02332">
    <property type="entry name" value="Phenol_Hydrox"/>
    <property type="match status" value="1"/>
</dbReference>
<dbReference type="RefSeq" id="WP_107007890.1">
    <property type="nucleotide sequence ID" value="NZ_JBHRSF010000044.1"/>
</dbReference>
<evidence type="ECO:0000313" key="6">
    <source>
        <dbReference type="Proteomes" id="UP001595455"/>
    </source>
</evidence>
<dbReference type="OrthoDB" id="9806768at2"/>
<dbReference type="Proteomes" id="UP000240957">
    <property type="component" value="Unassembled WGS sequence"/>
</dbReference>
<dbReference type="InterPro" id="IPR003430">
    <property type="entry name" value="Phenol_Hydrox"/>
</dbReference>
<reference evidence="4 5" key="2">
    <citation type="submission" date="2018-08" db="EMBL/GenBank/DDBJ databases">
        <title>The draft genome of Acinetobacter sichuanensis strain WCHAc060041.</title>
        <authorList>
            <person name="Qin J."/>
            <person name="Feng Y."/>
            <person name="Zong Z."/>
        </authorList>
    </citation>
    <scope>NUCLEOTIDE SEQUENCE [LARGE SCALE GENOMIC DNA]</scope>
    <source>
        <strain evidence="4 5">WCHAc060041</strain>
    </source>
</reference>
<accession>A0A371YR15</accession>
<dbReference type="InterPro" id="IPR012078">
    <property type="entry name" value="MP_mOase_hydro"/>
</dbReference>
<dbReference type="InterPro" id="IPR012348">
    <property type="entry name" value="RNR-like"/>
</dbReference>
<dbReference type="Gene3D" id="1.10.620.20">
    <property type="entry name" value="Ribonucleotide Reductase, subunit A"/>
    <property type="match status" value="1"/>
</dbReference>
<sequence length="328" mass="38645">MQIDIKTSTVQPIRNTYKYVEERFGDKIATRYQEASYDLQEEINFHYRPLFNSDYEIFDKEKTVIKMQDWYALKDPRQLYYGTYTLARSRLQEVQESNFTLTEKNNLLAYIPEQVLAKISTLLIPLRHYEWGANMNNSYITGEGYGAVLTNAAMFCTMDRLGNAQFLTRIGLIIGENQTVFLQEGKNDWLMNPHWQPLRKSIEELFLIKDWFELFVAQNFVLDGFIFPYVKYVIHNKFVPNGANTIVMLTAFLNEWFDDTSNWINAVLKTTAAESENNKTQLIEWIEKYRPQAFEAITQLNEALGFEDQIIDFVKDQFQTRLEKLKLV</sequence>
<dbReference type="CDD" id="cd01058">
    <property type="entry name" value="AAMH_B"/>
    <property type="match status" value="1"/>
</dbReference>
<dbReference type="Proteomes" id="UP001595455">
    <property type="component" value="Unassembled WGS sequence"/>
</dbReference>
<dbReference type="EMBL" id="JBHRSF010000044">
    <property type="protein sequence ID" value="MFC2995938.1"/>
    <property type="molecule type" value="Genomic_DNA"/>
</dbReference>
<comment type="caution">
    <text evidence="4">The sequence shown here is derived from an EMBL/GenBank/DDBJ whole genome shotgun (WGS) entry which is preliminary data.</text>
</comment>
<keyword evidence="2 3" id="KW-0503">Monooxygenase</keyword>
<dbReference type="EMBL" id="PYIX02000011">
    <property type="protein sequence ID" value="RFC83903.1"/>
    <property type="molecule type" value="Genomic_DNA"/>
</dbReference>
<name>A0A371YR15_9GAMM</name>
<evidence type="ECO:0000313" key="4">
    <source>
        <dbReference type="EMBL" id="RFC83903.1"/>
    </source>
</evidence>